<evidence type="ECO:0000256" key="5">
    <source>
        <dbReference type="ARBA" id="ARBA00038359"/>
    </source>
</evidence>
<keyword evidence="3 6" id="KW-1133">Transmembrane helix</keyword>
<dbReference type="EMBL" id="CVMT01000007">
    <property type="protein sequence ID" value="CRG90045.1"/>
    <property type="molecule type" value="Genomic_DNA"/>
</dbReference>
<feature type="transmembrane region" description="Helical" evidence="6">
    <location>
        <begin position="196"/>
        <end position="218"/>
    </location>
</feature>
<comment type="subcellular location">
    <subcellularLocation>
        <location evidence="1">Membrane</location>
        <topology evidence="1">Multi-pass membrane protein</topology>
    </subcellularLocation>
</comment>
<evidence type="ECO:0000256" key="2">
    <source>
        <dbReference type="ARBA" id="ARBA00022692"/>
    </source>
</evidence>
<evidence type="ECO:0000256" key="4">
    <source>
        <dbReference type="ARBA" id="ARBA00023136"/>
    </source>
</evidence>
<feature type="transmembrane region" description="Helical" evidence="6">
    <location>
        <begin position="43"/>
        <end position="67"/>
    </location>
</feature>
<dbReference type="AlphaFoldDB" id="A0A0U1M3B0"/>
<protein>
    <recommendedName>
        <fullName evidence="7">Rhodopsin domain-containing protein</fullName>
    </recommendedName>
</protein>
<sequence length="343" mass="37575">MAPSPLGWEEIKISIALSAISALAVALRFTSRLVKRAKLGLEDWIALASLVSISAMLSQLILWVVLGNSAKHSSALSVGEITVFNKIFLANQFTYAVTSTLIKLTIILFYRRVFITPEFRFVANTLSIGCILWAIVALLGFALQCRPLSRQWDSTVSGTCDNQIAFIEGIQGINIFLDVSIFAVPWPMTWNLHGHWQYKVSLSGIFLLGGLVVGASTYRMIAITQIEPDDMTYTIYSSEIWTFVEPCIGLVCACAPMIRSLVPVAYAATKKSAFSSSPSSSAYCKSCSKNSHMNEIQRDGCGDMARLEVPPSSYIVADSVNSVDDTVHSRRSDQVTTTSIEMV</sequence>
<keyword evidence="4 6" id="KW-0472">Membrane</keyword>
<feature type="transmembrane region" description="Helical" evidence="6">
    <location>
        <begin position="13"/>
        <end position="31"/>
    </location>
</feature>
<organism evidence="8 9">
    <name type="scientific">Talaromyces islandicus</name>
    <name type="common">Penicillium islandicum</name>
    <dbReference type="NCBI Taxonomy" id="28573"/>
    <lineage>
        <taxon>Eukaryota</taxon>
        <taxon>Fungi</taxon>
        <taxon>Dikarya</taxon>
        <taxon>Ascomycota</taxon>
        <taxon>Pezizomycotina</taxon>
        <taxon>Eurotiomycetes</taxon>
        <taxon>Eurotiomycetidae</taxon>
        <taxon>Eurotiales</taxon>
        <taxon>Trichocomaceae</taxon>
        <taxon>Talaromyces</taxon>
        <taxon>Talaromyces sect. Islandici</taxon>
    </lineage>
</organism>
<evidence type="ECO:0000259" key="7">
    <source>
        <dbReference type="Pfam" id="PF20684"/>
    </source>
</evidence>
<evidence type="ECO:0000256" key="1">
    <source>
        <dbReference type="ARBA" id="ARBA00004141"/>
    </source>
</evidence>
<dbReference type="OrthoDB" id="10017208at2759"/>
<evidence type="ECO:0000313" key="9">
    <source>
        <dbReference type="Proteomes" id="UP000054383"/>
    </source>
</evidence>
<keyword evidence="2 6" id="KW-0812">Transmembrane</keyword>
<accession>A0A0U1M3B0</accession>
<dbReference type="PANTHER" id="PTHR33048:SF163">
    <property type="entry name" value="INTEGRAL MEMBRANE PROTEIN (AFU_ORTHOLOGUE AFUA_8G05510)"/>
    <property type="match status" value="1"/>
</dbReference>
<reference evidence="8 9" key="1">
    <citation type="submission" date="2015-04" db="EMBL/GenBank/DDBJ databases">
        <authorList>
            <person name="Syromyatnikov M.Y."/>
            <person name="Popov V.N."/>
        </authorList>
    </citation>
    <scope>NUCLEOTIDE SEQUENCE [LARGE SCALE GENOMIC DNA]</scope>
    <source>
        <strain evidence="8">WF-38-12</strain>
    </source>
</reference>
<feature type="domain" description="Rhodopsin" evidence="7">
    <location>
        <begin position="27"/>
        <end position="262"/>
    </location>
</feature>
<dbReference type="OMA" id="MIWGLQR"/>
<feature type="transmembrane region" description="Helical" evidence="6">
    <location>
        <begin position="121"/>
        <end position="143"/>
    </location>
</feature>
<dbReference type="Pfam" id="PF20684">
    <property type="entry name" value="Fung_rhodopsin"/>
    <property type="match status" value="1"/>
</dbReference>
<dbReference type="Proteomes" id="UP000054383">
    <property type="component" value="Unassembled WGS sequence"/>
</dbReference>
<dbReference type="GO" id="GO:0016020">
    <property type="term" value="C:membrane"/>
    <property type="evidence" value="ECO:0007669"/>
    <property type="project" value="UniProtKB-SubCell"/>
</dbReference>
<comment type="similarity">
    <text evidence="5">Belongs to the SAT4 family.</text>
</comment>
<name>A0A0U1M3B0_TALIS</name>
<evidence type="ECO:0000313" key="8">
    <source>
        <dbReference type="EMBL" id="CRG90045.1"/>
    </source>
</evidence>
<feature type="transmembrane region" description="Helical" evidence="6">
    <location>
        <begin position="87"/>
        <end position="109"/>
    </location>
</feature>
<keyword evidence="9" id="KW-1185">Reference proteome</keyword>
<dbReference type="STRING" id="28573.A0A0U1M3B0"/>
<dbReference type="InterPro" id="IPR049326">
    <property type="entry name" value="Rhodopsin_dom_fungi"/>
</dbReference>
<proteinExistence type="inferred from homology"/>
<evidence type="ECO:0000256" key="6">
    <source>
        <dbReference type="SAM" id="Phobius"/>
    </source>
</evidence>
<evidence type="ECO:0000256" key="3">
    <source>
        <dbReference type="ARBA" id="ARBA00022989"/>
    </source>
</evidence>
<dbReference type="InterPro" id="IPR052337">
    <property type="entry name" value="SAT4-like"/>
</dbReference>
<gene>
    <name evidence="8" type="ORF">PISL3812_07086</name>
</gene>
<dbReference type="PANTHER" id="PTHR33048">
    <property type="entry name" value="PTH11-LIKE INTEGRAL MEMBRANE PROTEIN (AFU_ORTHOLOGUE AFUA_5G11245)"/>
    <property type="match status" value="1"/>
</dbReference>